<proteinExistence type="predicted"/>
<dbReference type="Proteomes" id="UP000541154">
    <property type="component" value="Unassembled WGS sequence"/>
</dbReference>
<sequence>MDVQVSRSPSLIKGYYSTALRHRDIWKVVGPILTNPTVGLQESELQDCDFIIQLQSYSLSLRAILLTPSSVQPCHKEHTISRLKSFYHTMDSSSSQRGIITFLLSEESFDTASGKCNLDGLLTLQALVAESLPAPSSIIPIPDSSYLLPCIEEYTTRLADIPVKSPSFTDSLALLSHVTSESPDILSEQETNILSDLFPSLRSLSQAMRTLEGWGILVDYLGEARAKEIAGFWGHDTVGE</sequence>
<evidence type="ECO:0000313" key="2">
    <source>
        <dbReference type="Proteomes" id="UP000541154"/>
    </source>
</evidence>
<reference evidence="1 2" key="1">
    <citation type="submission" date="2019-04" db="EMBL/GenBank/DDBJ databases">
        <title>Aspergillus burnettii sp. nov., novel species from soil in southeast Queensland.</title>
        <authorList>
            <person name="Gilchrist C.L.M."/>
            <person name="Pitt J.I."/>
            <person name="Lange L."/>
            <person name="Lacey H.J."/>
            <person name="Vuong D."/>
            <person name="Midgley D.J."/>
            <person name="Greenfield P."/>
            <person name="Bradbury M."/>
            <person name="Lacey E."/>
            <person name="Busk P.K."/>
            <person name="Pilgaard B."/>
            <person name="Chooi Y.H."/>
            <person name="Piggott A.M."/>
        </authorList>
    </citation>
    <scope>NUCLEOTIDE SEQUENCE [LARGE SCALE GENOMIC DNA]</scope>
    <source>
        <strain evidence="1 2">FRR 5400</strain>
    </source>
</reference>
<dbReference type="EMBL" id="SPNV01000037">
    <property type="protein sequence ID" value="KAF5864234.1"/>
    <property type="molecule type" value="Genomic_DNA"/>
</dbReference>
<keyword evidence="2" id="KW-1185">Reference proteome</keyword>
<comment type="caution">
    <text evidence="1">The sequence shown here is derived from an EMBL/GenBank/DDBJ whole genome shotgun (WGS) entry which is preliminary data.</text>
</comment>
<name>A0A8H6AAP8_PETAA</name>
<dbReference type="AlphaFoldDB" id="A0A8H6AAP8"/>
<gene>
    <name evidence="1" type="ORF">ETB97_008231</name>
</gene>
<evidence type="ECO:0000313" key="1">
    <source>
        <dbReference type="EMBL" id="KAF5864234.1"/>
    </source>
</evidence>
<accession>A0A8H6AAP8</accession>
<organism evidence="1 2">
    <name type="scientific">Petromyces alliaceus</name>
    <name type="common">Aspergillus alliaceus</name>
    <dbReference type="NCBI Taxonomy" id="209559"/>
    <lineage>
        <taxon>Eukaryota</taxon>
        <taxon>Fungi</taxon>
        <taxon>Dikarya</taxon>
        <taxon>Ascomycota</taxon>
        <taxon>Pezizomycotina</taxon>
        <taxon>Eurotiomycetes</taxon>
        <taxon>Eurotiomycetidae</taxon>
        <taxon>Eurotiales</taxon>
        <taxon>Aspergillaceae</taxon>
        <taxon>Aspergillus</taxon>
        <taxon>Aspergillus subgen. Circumdati</taxon>
    </lineage>
</organism>
<protein>
    <submittedName>
        <fullName evidence="1">Uncharacterized protein</fullName>
    </submittedName>
</protein>